<organism evidence="2">
    <name type="scientific">Tanacetum cinerariifolium</name>
    <name type="common">Dalmatian daisy</name>
    <name type="synonym">Chrysanthemum cinerariifolium</name>
    <dbReference type="NCBI Taxonomy" id="118510"/>
    <lineage>
        <taxon>Eukaryota</taxon>
        <taxon>Viridiplantae</taxon>
        <taxon>Streptophyta</taxon>
        <taxon>Embryophyta</taxon>
        <taxon>Tracheophyta</taxon>
        <taxon>Spermatophyta</taxon>
        <taxon>Magnoliopsida</taxon>
        <taxon>eudicotyledons</taxon>
        <taxon>Gunneridae</taxon>
        <taxon>Pentapetalae</taxon>
        <taxon>asterids</taxon>
        <taxon>campanulids</taxon>
        <taxon>Asterales</taxon>
        <taxon>Asteraceae</taxon>
        <taxon>Asteroideae</taxon>
        <taxon>Anthemideae</taxon>
        <taxon>Anthemidinae</taxon>
        <taxon>Tanacetum</taxon>
    </lineage>
</organism>
<feature type="compositionally biased region" description="Basic and acidic residues" evidence="1">
    <location>
        <begin position="80"/>
        <end position="89"/>
    </location>
</feature>
<evidence type="ECO:0000256" key="1">
    <source>
        <dbReference type="SAM" id="MobiDB-lite"/>
    </source>
</evidence>
<feature type="compositionally biased region" description="Low complexity" evidence="1">
    <location>
        <begin position="96"/>
        <end position="105"/>
    </location>
</feature>
<feature type="region of interest" description="Disordered" evidence="1">
    <location>
        <begin position="22"/>
        <end position="110"/>
    </location>
</feature>
<dbReference type="AlphaFoldDB" id="A0A6L2LJJ2"/>
<sequence length="181" mass="20218">GLRGALDSPSVVSGLGVLLEEEESAGDALIRRNGKGIEEIRDTPLPTPIRSPKTHISPLATDKETLQELMKTAQDAPSSSDKEKRKELTAADPIYSSSTPSSSTPKPKRDCFKQNKNVIFQISRRYGYMFRHLRQSFIPRRSLPSMVDKRVNEIANKTMPLYVADGLLLDMQKTQDNMAKM</sequence>
<evidence type="ECO:0000313" key="2">
    <source>
        <dbReference type="EMBL" id="GEU60325.1"/>
    </source>
</evidence>
<dbReference type="EMBL" id="BKCJ010004318">
    <property type="protein sequence ID" value="GEU60325.1"/>
    <property type="molecule type" value="Genomic_DNA"/>
</dbReference>
<gene>
    <name evidence="2" type="ORF">Tci_032303</name>
</gene>
<name>A0A6L2LJJ2_TANCI</name>
<comment type="caution">
    <text evidence="2">The sequence shown here is derived from an EMBL/GenBank/DDBJ whole genome shotgun (WGS) entry which is preliminary data.</text>
</comment>
<proteinExistence type="predicted"/>
<feature type="non-terminal residue" evidence="2">
    <location>
        <position position="1"/>
    </location>
</feature>
<reference evidence="2" key="1">
    <citation type="journal article" date="2019" name="Sci. Rep.">
        <title>Draft genome of Tanacetum cinerariifolium, the natural source of mosquito coil.</title>
        <authorList>
            <person name="Yamashiro T."/>
            <person name="Shiraishi A."/>
            <person name="Satake H."/>
            <person name="Nakayama K."/>
        </authorList>
    </citation>
    <scope>NUCLEOTIDE SEQUENCE</scope>
</reference>
<accession>A0A6L2LJJ2</accession>
<protein>
    <submittedName>
        <fullName evidence="2">Uncharacterized protein</fullName>
    </submittedName>
</protein>